<protein>
    <submittedName>
        <fullName evidence="6">MerR family transcriptional regulator</fullName>
    </submittedName>
</protein>
<dbReference type="Gene3D" id="1.10.1660.10">
    <property type="match status" value="2"/>
</dbReference>
<keyword evidence="7" id="KW-1185">Reference proteome</keyword>
<dbReference type="InterPro" id="IPR047057">
    <property type="entry name" value="MerR_fam"/>
</dbReference>
<dbReference type="InterPro" id="IPR009061">
    <property type="entry name" value="DNA-bd_dom_put_sf"/>
</dbReference>
<dbReference type="PROSITE" id="PS50937">
    <property type="entry name" value="HTH_MERR_2"/>
    <property type="match status" value="2"/>
</dbReference>
<dbReference type="AlphaFoldDB" id="A0A917HJ33"/>
<evidence type="ECO:0000256" key="1">
    <source>
        <dbReference type="ARBA" id="ARBA00022491"/>
    </source>
</evidence>
<accession>A0A917HJ33</accession>
<proteinExistence type="predicted"/>
<gene>
    <name evidence="6" type="ORF">GCM10011398_27100</name>
</gene>
<keyword evidence="1" id="KW-0678">Repressor</keyword>
<reference evidence="6" key="2">
    <citation type="submission" date="2020-09" db="EMBL/GenBank/DDBJ databases">
        <authorList>
            <person name="Sun Q."/>
            <person name="Zhou Y."/>
        </authorList>
    </citation>
    <scope>NUCLEOTIDE SEQUENCE</scope>
    <source>
        <strain evidence="6">CGMCC 1.12754</strain>
    </source>
</reference>
<feature type="domain" description="HTH merR-type" evidence="5">
    <location>
        <begin position="1"/>
        <end position="69"/>
    </location>
</feature>
<sequence>MIKPIDIARKLNISTSALRHYESWGIVPKAERAANGYRIYTEVHAAYFECIRSMSTGFGMEVVRKVMPLIHENKVADALWIVNNVQVNLFKEKQKAEQAMKVLSHEELEKFDARNDKKWYTIKEAAEEIGVTNSTLRHWEKERLIVPKRDQGNGYRMYSQSDLRKLLIIRTLRTAVYSLDIVRNVLKEVDHNSISHAIKIVRDSLFHMDNLIKEQLRGQYYLYKLCEIAGRQK</sequence>
<feature type="domain" description="HTH merR-type" evidence="5">
    <location>
        <begin position="119"/>
        <end position="188"/>
    </location>
</feature>
<dbReference type="PANTHER" id="PTHR30204:SF69">
    <property type="entry name" value="MERR-FAMILY TRANSCRIPTIONAL REGULATOR"/>
    <property type="match status" value="1"/>
</dbReference>
<comment type="caution">
    <text evidence="6">The sequence shown here is derived from an EMBL/GenBank/DDBJ whole genome shotgun (WGS) entry which is preliminary data.</text>
</comment>
<evidence type="ECO:0000259" key="5">
    <source>
        <dbReference type="PROSITE" id="PS50937"/>
    </source>
</evidence>
<evidence type="ECO:0000256" key="4">
    <source>
        <dbReference type="ARBA" id="ARBA00023163"/>
    </source>
</evidence>
<dbReference type="GO" id="GO:0003677">
    <property type="term" value="F:DNA binding"/>
    <property type="evidence" value="ECO:0007669"/>
    <property type="project" value="UniProtKB-KW"/>
</dbReference>
<reference evidence="6" key="1">
    <citation type="journal article" date="2014" name="Int. J. Syst. Evol. Microbiol.">
        <title>Complete genome sequence of Corynebacterium casei LMG S-19264T (=DSM 44701T), isolated from a smear-ripened cheese.</title>
        <authorList>
            <consortium name="US DOE Joint Genome Institute (JGI-PGF)"/>
            <person name="Walter F."/>
            <person name="Albersmeier A."/>
            <person name="Kalinowski J."/>
            <person name="Ruckert C."/>
        </authorList>
    </citation>
    <scope>NUCLEOTIDE SEQUENCE</scope>
    <source>
        <strain evidence="6">CGMCC 1.12754</strain>
    </source>
</reference>
<dbReference type="EMBL" id="BMFR01000012">
    <property type="protein sequence ID" value="GGG80305.1"/>
    <property type="molecule type" value="Genomic_DNA"/>
</dbReference>
<evidence type="ECO:0000256" key="2">
    <source>
        <dbReference type="ARBA" id="ARBA00023015"/>
    </source>
</evidence>
<dbReference type="GO" id="GO:0003700">
    <property type="term" value="F:DNA-binding transcription factor activity"/>
    <property type="evidence" value="ECO:0007669"/>
    <property type="project" value="InterPro"/>
</dbReference>
<dbReference type="PANTHER" id="PTHR30204">
    <property type="entry name" value="REDOX-CYCLING DRUG-SENSING TRANSCRIPTIONAL ACTIVATOR SOXR"/>
    <property type="match status" value="1"/>
</dbReference>
<dbReference type="SMART" id="SM00422">
    <property type="entry name" value="HTH_MERR"/>
    <property type="match status" value="2"/>
</dbReference>
<keyword evidence="3" id="KW-0238">DNA-binding</keyword>
<dbReference type="InterPro" id="IPR000551">
    <property type="entry name" value="MerR-type_HTH_dom"/>
</dbReference>
<dbReference type="RefSeq" id="WP_188455920.1">
    <property type="nucleotide sequence ID" value="NZ_BMFR01000012.1"/>
</dbReference>
<dbReference type="SUPFAM" id="SSF46955">
    <property type="entry name" value="Putative DNA-binding domain"/>
    <property type="match status" value="2"/>
</dbReference>
<dbReference type="Proteomes" id="UP000622860">
    <property type="component" value="Unassembled WGS sequence"/>
</dbReference>
<evidence type="ECO:0000313" key="7">
    <source>
        <dbReference type="Proteomes" id="UP000622860"/>
    </source>
</evidence>
<keyword evidence="2" id="KW-0805">Transcription regulation</keyword>
<dbReference type="Pfam" id="PF13411">
    <property type="entry name" value="MerR_1"/>
    <property type="match status" value="1"/>
</dbReference>
<dbReference type="Pfam" id="PF00376">
    <property type="entry name" value="MerR"/>
    <property type="match status" value="1"/>
</dbReference>
<keyword evidence="4" id="KW-0804">Transcription</keyword>
<name>A0A917HJ33_9BACI</name>
<evidence type="ECO:0000256" key="3">
    <source>
        <dbReference type="ARBA" id="ARBA00023125"/>
    </source>
</evidence>
<organism evidence="6 7">
    <name type="scientific">Virgibacillus oceani</name>
    <dbReference type="NCBI Taxonomy" id="1479511"/>
    <lineage>
        <taxon>Bacteria</taxon>
        <taxon>Bacillati</taxon>
        <taxon>Bacillota</taxon>
        <taxon>Bacilli</taxon>
        <taxon>Bacillales</taxon>
        <taxon>Bacillaceae</taxon>
        <taxon>Virgibacillus</taxon>
    </lineage>
</organism>
<evidence type="ECO:0000313" key="6">
    <source>
        <dbReference type="EMBL" id="GGG80305.1"/>
    </source>
</evidence>